<dbReference type="PANTHER" id="PTHR43245:SF11">
    <property type="entry name" value="LD23561P"/>
    <property type="match status" value="1"/>
</dbReference>
<dbReference type="Gene3D" id="3.40.50.720">
    <property type="entry name" value="NAD(P)-binding Rossmann-like Domain"/>
    <property type="match status" value="1"/>
</dbReference>
<gene>
    <name evidence="2" type="ORF">WA026_007474</name>
</gene>
<feature type="domain" description="NAD-dependent epimerase/dehydratase" evidence="1">
    <location>
        <begin position="6"/>
        <end position="235"/>
    </location>
</feature>
<dbReference type="EMBL" id="JARQZJ010000093">
    <property type="protein sequence ID" value="KAK9884635.1"/>
    <property type="molecule type" value="Genomic_DNA"/>
</dbReference>
<dbReference type="AlphaFoldDB" id="A0AAW1UQ12"/>
<dbReference type="Pfam" id="PF01370">
    <property type="entry name" value="Epimerase"/>
    <property type="match status" value="1"/>
</dbReference>
<organism evidence="2 3">
    <name type="scientific">Henosepilachna vigintioctopunctata</name>
    <dbReference type="NCBI Taxonomy" id="420089"/>
    <lineage>
        <taxon>Eukaryota</taxon>
        <taxon>Metazoa</taxon>
        <taxon>Ecdysozoa</taxon>
        <taxon>Arthropoda</taxon>
        <taxon>Hexapoda</taxon>
        <taxon>Insecta</taxon>
        <taxon>Pterygota</taxon>
        <taxon>Neoptera</taxon>
        <taxon>Endopterygota</taxon>
        <taxon>Coleoptera</taxon>
        <taxon>Polyphaga</taxon>
        <taxon>Cucujiformia</taxon>
        <taxon>Coccinelloidea</taxon>
        <taxon>Coccinellidae</taxon>
        <taxon>Epilachninae</taxon>
        <taxon>Epilachnini</taxon>
        <taxon>Henosepilachna</taxon>
    </lineage>
</organism>
<accession>A0AAW1UQ12</accession>
<name>A0AAW1UQ12_9CUCU</name>
<dbReference type="InterPro" id="IPR036291">
    <property type="entry name" value="NAD(P)-bd_dom_sf"/>
</dbReference>
<dbReference type="InterPro" id="IPR001509">
    <property type="entry name" value="Epimerase_deHydtase"/>
</dbReference>
<dbReference type="Proteomes" id="UP001431783">
    <property type="component" value="Unassembled WGS sequence"/>
</dbReference>
<sequence>MQKPKILILGGCGFIGRNLVSFLVSEELTSAIRIVDKVPPQVAWLNKTHKKFLNSNIVEFKSANLINPESCKTAFACDEPWDFVVNCAGETKGSQTDPVYNEGILKLSLNCAKEAALQNVKRYVELSNGDMYPSEKVPHKEDGPLEPLTHVAKFKARVEKELSSMTDLKFTILRLPIVYGSSDKGCIMQSIMLVAIYKELGETIKLLWNANMKENTVNVEDVCRAIWFVMNRDDTIGEVSFIRFSYYRYVKFQYYIMKNLKSFKNPSYCAV</sequence>
<evidence type="ECO:0000259" key="1">
    <source>
        <dbReference type="Pfam" id="PF01370"/>
    </source>
</evidence>
<keyword evidence="3" id="KW-1185">Reference proteome</keyword>
<reference evidence="2 3" key="1">
    <citation type="submission" date="2023-03" db="EMBL/GenBank/DDBJ databases">
        <title>Genome insight into feeding habits of ladybird beetles.</title>
        <authorList>
            <person name="Li H.-S."/>
            <person name="Huang Y.-H."/>
            <person name="Pang H."/>
        </authorList>
    </citation>
    <scope>NUCLEOTIDE SEQUENCE [LARGE SCALE GENOMIC DNA]</scope>
    <source>
        <strain evidence="2">SYSU_2023b</strain>
        <tissue evidence="2">Whole body</tissue>
    </source>
</reference>
<dbReference type="PANTHER" id="PTHR43245">
    <property type="entry name" value="BIFUNCTIONAL POLYMYXIN RESISTANCE PROTEIN ARNA"/>
    <property type="match status" value="1"/>
</dbReference>
<dbReference type="InterPro" id="IPR050177">
    <property type="entry name" value="Lipid_A_modif_metabolic_enz"/>
</dbReference>
<evidence type="ECO:0000313" key="3">
    <source>
        <dbReference type="Proteomes" id="UP001431783"/>
    </source>
</evidence>
<comment type="caution">
    <text evidence="2">The sequence shown here is derived from an EMBL/GenBank/DDBJ whole genome shotgun (WGS) entry which is preliminary data.</text>
</comment>
<evidence type="ECO:0000313" key="2">
    <source>
        <dbReference type="EMBL" id="KAK9884635.1"/>
    </source>
</evidence>
<dbReference type="SUPFAM" id="SSF51735">
    <property type="entry name" value="NAD(P)-binding Rossmann-fold domains"/>
    <property type="match status" value="1"/>
</dbReference>
<proteinExistence type="predicted"/>
<protein>
    <recommendedName>
        <fullName evidence="1">NAD-dependent epimerase/dehydratase domain-containing protein</fullName>
    </recommendedName>
</protein>